<dbReference type="PANTHER" id="PTHR46124:SF2">
    <property type="entry name" value="D-AMINOACYL-TRNA DEACYLASE"/>
    <property type="match status" value="1"/>
</dbReference>
<keyword evidence="4" id="KW-1185">Reference proteome</keyword>
<comment type="caution">
    <text evidence="3">The sequence shown here is derived from an EMBL/GenBank/DDBJ whole genome shotgun (WGS) entry which is preliminary data.</text>
</comment>
<dbReference type="Pfam" id="PF01026">
    <property type="entry name" value="TatD_DNase"/>
    <property type="match status" value="1"/>
</dbReference>
<keyword evidence="1" id="KW-0479">Metal-binding</keyword>
<dbReference type="GO" id="GO:0016787">
    <property type="term" value="F:hydrolase activity"/>
    <property type="evidence" value="ECO:0007669"/>
    <property type="project" value="UniProtKB-KW"/>
</dbReference>
<dbReference type="Proteomes" id="UP000636755">
    <property type="component" value="Unassembled WGS sequence"/>
</dbReference>
<dbReference type="EMBL" id="JACOPS010000007">
    <property type="protein sequence ID" value="MBC5729155.1"/>
    <property type="molecule type" value="Genomic_DNA"/>
</dbReference>
<evidence type="ECO:0000256" key="2">
    <source>
        <dbReference type="ARBA" id="ARBA00022801"/>
    </source>
</evidence>
<protein>
    <submittedName>
        <fullName evidence="3">TatD family hydrolase</fullName>
    </submittedName>
</protein>
<evidence type="ECO:0000256" key="1">
    <source>
        <dbReference type="ARBA" id="ARBA00022723"/>
    </source>
</evidence>
<dbReference type="CDD" id="cd01310">
    <property type="entry name" value="TatD_DNAse"/>
    <property type="match status" value="1"/>
</dbReference>
<reference evidence="3 4" key="1">
    <citation type="submission" date="2020-08" db="EMBL/GenBank/DDBJ databases">
        <title>Genome public.</title>
        <authorList>
            <person name="Liu C."/>
            <person name="Sun Q."/>
        </authorList>
    </citation>
    <scope>NUCLEOTIDE SEQUENCE [LARGE SCALE GENOMIC DNA]</scope>
    <source>
        <strain evidence="3 4">NSJ-71</strain>
    </source>
</reference>
<accession>A0ABR7HNR5</accession>
<dbReference type="NCBIfam" id="TIGR00010">
    <property type="entry name" value="YchF/TatD family DNA exonuclease"/>
    <property type="match status" value="1"/>
</dbReference>
<dbReference type="InterPro" id="IPR032466">
    <property type="entry name" value="Metal_Hydrolase"/>
</dbReference>
<dbReference type="SUPFAM" id="SSF51556">
    <property type="entry name" value="Metallo-dependent hydrolases"/>
    <property type="match status" value="1"/>
</dbReference>
<dbReference type="PROSITE" id="PS01091">
    <property type="entry name" value="TATD_3"/>
    <property type="match status" value="1"/>
</dbReference>
<dbReference type="PIRSF" id="PIRSF005902">
    <property type="entry name" value="DNase_TatD"/>
    <property type="match status" value="1"/>
</dbReference>
<dbReference type="InterPro" id="IPR015991">
    <property type="entry name" value="TatD/YcfH-like"/>
</dbReference>
<evidence type="ECO:0000313" key="3">
    <source>
        <dbReference type="EMBL" id="MBC5729155.1"/>
    </source>
</evidence>
<dbReference type="RefSeq" id="WP_186936362.1">
    <property type="nucleotide sequence ID" value="NZ_JACOPS010000007.1"/>
</dbReference>
<keyword evidence="2 3" id="KW-0378">Hydrolase</keyword>
<dbReference type="PANTHER" id="PTHR46124">
    <property type="entry name" value="D-AMINOACYL-TRNA DEACYLASE"/>
    <property type="match status" value="1"/>
</dbReference>
<proteinExistence type="predicted"/>
<organism evidence="3 4">
    <name type="scientific">Ruminococcus intestinalis</name>
    <dbReference type="NCBI Taxonomy" id="2763066"/>
    <lineage>
        <taxon>Bacteria</taxon>
        <taxon>Bacillati</taxon>
        <taxon>Bacillota</taxon>
        <taxon>Clostridia</taxon>
        <taxon>Eubacteriales</taxon>
        <taxon>Oscillospiraceae</taxon>
        <taxon>Ruminococcus</taxon>
    </lineage>
</organism>
<evidence type="ECO:0000313" key="4">
    <source>
        <dbReference type="Proteomes" id="UP000636755"/>
    </source>
</evidence>
<dbReference type="InterPro" id="IPR001130">
    <property type="entry name" value="TatD-like"/>
</dbReference>
<dbReference type="InterPro" id="IPR018228">
    <property type="entry name" value="DNase_TatD-rel_CS"/>
</dbReference>
<dbReference type="Gene3D" id="3.20.20.140">
    <property type="entry name" value="Metal-dependent hydrolases"/>
    <property type="match status" value="1"/>
</dbReference>
<name>A0ABR7HNR5_9FIRM</name>
<gene>
    <name evidence="3" type="ORF">H8R91_11605</name>
</gene>
<sequence>MENNFYNIFDSHAHYDDKWFDEDREVLLSSMKENGVCGIVNNAVDLKTAKVCIDFCEKYDFMYGAVGFHPENLEDMPNDYLDRVAELLKHKKIVAVGETGLDYHWDISKDLQNRVFEEQIKLSLDVNMPIIVHDREAHGDTLNYLRKYKPKALVHCFSGSVEMMREVMRYGSYISLGGVVTFKNARHSVEVAKEVPIDRLLLETDCPYMSPVPFRGKRCDSTMIKYTAEKIAEIRNTDVQELLNITAENAKIFYGID</sequence>